<evidence type="ECO:0000313" key="9">
    <source>
        <dbReference type="Proteomes" id="UP000503640"/>
    </source>
</evidence>
<evidence type="ECO:0000259" key="7">
    <source>
        <dbReference type="PROSITE" id="PS51194"/>
    </source>
</evidence>
<proteinExistence type="predicted"/>
<feature type="region of interest" description="Disordered" evidence="5">
    <location>
        <begin position="246"/>
        <end position="267"/>
    </location>
</feature>
<dbReference type="PROSITE" id="PS51194">
    <property type="entry name" value="HELICASE_CTER"/>
    <property type="match status" value="1"/>
</dbReference>
<sequence length="704" mass="77915">MGGLAELGLKTSYHKGRDDIAEQFYLPCMRRAVALDRAVGFFRSSVYIIAWPALRDFVRRGGHIRVLCSQVLSPEDLDALKQGYAARADAALAARSLDDVRALLNDEVLREPARILAALVAAGHVELKIALLRGGQTDARSDRIFHDKLGIFRDTDGNHVVFKGSMNETWAGLAADGNLESIDVAASWLGARDLDRARVEEEYFEDLWGNRYPTLTVRPFPEVALEEFRKAAAEDWEADLERILKPACPPKPGDPRGRKLKDHQREGLKSWASNGRRGILAFATGSGKTFTAITAIREALGERGEVAVVVVPDQVLFGQWCQELEETTQDLGVQILRAGAGYNRWRDNLHLWTAPGPMRRLVLATLKTAASEDFRSRLAGGTHLFLVADEVHRLGSPHHRKLMDERLFGPRLGLSATPERAGDEVGTAALIGFFRGVLEPRYTLADAVRDRVLTPYFYRPHTVRLADDEAEEWRRLSTEIAQLTARMATGDTSPGLDERIKRLLIQRAKVVKHAAAKVPLAVEVLSTEYQSGQRWIVYCDDLFQLEAVCDALHGAGLQAMPFHSQGESDRAATLRWLDLRGGIVVAIKCLDEGVDVPSVTHALILASSKNPREFVQRRGRVLRRADNKALAFVHDAIVVPPKVEVPVGERAKDPITTGELARAVEFAQHADNPAAAVDLQKIAIEAGIDWRTLLNNGSEEDEDE</sequence>
<dbReference type="CDD" id="cd09179">
    <property type="entry name" value="PLDc_N_DEXD_a"/>
    <property type="match status" value="1"/>
</dbReference>
<dbReference type="EMBL" id="BJTG01000003">
    <property type="protein sequence ID" value="GEJ56640.1"/>
    <property type="molecule type" value="Genomic_DNA"/>
</dbReference>
<dbReference type="InterPro" id="IPR006935">
    <property type="entry name" value="Helicase/UvrB_N"/>
</dbReference>
<keyword evidence="2" id="KW-0378">Hydrolase</keyword>
<accession>A0A7I9VKF8</accession>
<keyword evidence="3" id="KW-0347">Helicase</keyword>
<keyword evidence="9" id="KW-1185">Reference proteome</keyword>
<keyword evidence="1" id="KW-0547">Nucleotide-binding</keyword>
<name>A0A7I9VKF8_9BACT</name>
<reference evidence="9" key="1">
    <citation type="journal article" date="2020" name="Appl. Environ. Microbiol.">
        <title>Diazotrophic Anaeromyxobacter Isolates from Soils.</title>
        <authorList>
            <person name="Masuda Y."/>
            <person name="Yamanaka H."/>
            <person name="Xu Z.X."/>
            <person name="Shiratori Y."/>
            <person name="Aono T."/>
            <person name="Amachi S."/>
            <person name="Senoo K."/>
            <person name="Itoh H."/>
        </authorList>
    </citation>
    <scope>NUCLEOTIDE SEQUENCE [LARGE SCALE GENOMIC DNA]</scope>
    <source>
        <strain evidence="9">R267</strain>
    </source>
</reference>
<dbReference type="AlphaFoldDB" id="A0A7I9VKF8"/>
<protein>
    <submittedName>
        <fullName evidence="8">DNA-repair protein</fullName>
    </submittedName>
</protein>
<evidence type="ECO:0000256" key="2">
    <source>
        <dbReference type="ARBA" id="ARBA00022801"/>
    </source>
</evidence>
<evidence type="ECO:0000313" key="8">
    <source>
        <dbReference type="EMBL" id="GEJ56640.1"/>
    </source>
</evidence>
<dbReference type="Pfam" id="PF00271">
    <property type="entry name" value="Helicase_C"/>
    <property type="match status" value="1"/>
</dbReference>
<feature type="domain" description="Helicase C-terminal" evidence="7">
    <location>
        <begin position="517"/>
        <end position="668"/>
    </location>
</feature>
<dbReference type="Gene3D" id="3.30.870.10">
    <property type="entry name" value="Endonuclease Chain A"/>
    <property type="match status" value="1"/>
</dbReference>
<dbReference type="Gene3D" id="3.40.50.300">
    <property type="entry name" value="P-loop containing nucleotide triphosphate hydrolases"/>
    <property type="match status" value="2"/>
</dbReference>
<dbReference type="GO" id="GO:0003677">
    <property type="term" value="F:DNA binding"/>
    <property type="evidence" value="ECO:0007669"/>
    <property type="project" value="InterPro"/>
</dbReference>
<dbReference type="PROSITE" id="PS51192">
    <property type="entry name" value="HELICASE_ATP_BIND_1"/>
    <property type="match status" value="1"/>
</dbReference>
<dbReference type="GO" id="GO:0005524">
    <property type="term" value="F:ATP binding"/>
    <property type="evidence" value="ECO:0007669"/>
    <property type="project" value="UniProtKB-KW"/>
</dbReference>
<keyword evidence="4" id="KW-0067">ATP-binding</keyword>
<dbReference type="PANTHER" id="PTHR11274">
    <property type="entry name" value="RAD25/XP-B DNA REPAIR HELICASE"/>
    <property type="match status" value="1"/>
</dbReference>
<dbReference type="InterPro" id="IPR001650">
    <property type="entry name" value="Helicase_C-like"/>
</dbReference>
<dbReference type="InterPro" id="IPR027417">
    <property type="entry name" value="P-loop_NTPase"/>
</dbReference>
<dbReference type="Proteomes" id="UP000503640">
    <property type="component" value="Unassembled WGS sequence"/>
</dbReference>
<gene>
    <name evidence="8" type="ORF">AMYX_13810</name>
</gene>
<dbReference type="InterPro" id="IPR014001">
    <property type="entry name" value="Helicase_ATP-bd"/>
</dbReference>
<dbReference type="SMART" id="SM00487">
    <property type="entry name" value="DEXDc"/>
    <property type="match status" value="1"/>
</dbReference>
<dbReference type="PANTHER" id="PTHR11274:SF0">
    <property type="entry name" value="GENERAL TRANSCRIPTION AND DNA REPAIR FACTOR IIH HELICASE SUBUNIT XPB"/>
    <property type="match status" value="1"/>
</dbReference>
<feature type="compositionally biased region" description="Basic and acidic residues" evidence="5">
    <location>
        <begin position="253"/>
        <end position="267"/>
    </location>
</feature>
<organism evidence="8 9">
    <name type="scientific">Anaeromyxobacter diazotrophicus</name>
    <dbReference type="NCBI Taxonomy" id="2590199"/>
    <lineage>
        <taxon>Bacteria</taxon>
        <taxon>Pseudomonadati</taxon>
        <taxon>Myxococcota</taxon>
        <taxon>Myxococcia</taxon>
        <taxon>Myxococcales</taxon>
        <taxon>Cystobacterineae</taxon>
        <taxon>Anaeromyxobacteraceae</taxon>
        <taxon>Anaeromyxobacter</taxon>
    </lineage>
</organism>
<dbReference type="SUPFAM" id="SSF52540">
    <property type="entry name" value="P-loop containing nucleoside triphosphate hydrolases"/>
    <property type="match status" value="1"/>
</dbReference>
<feature type="domain" description="Helicase ATP-binding" evidence="6">
    <location>
        <begin position="269"/>
        <end position="436"/>
    </location>
</feature>
<dbReference type="GO" id="GO:0004386">
    <property type="term" value="F:helicase activity"/>
    <property type="evidence" value="ECO:0007669"/>
    <property type="project" value="UniProtKB-KW"/>
</dbReference>
<dbReference type="InterPro" id="IPR050615">
    <property type="entry name" value="ATP-dep_DNA_Helicase"/>
</dbReference>
<dbReference type="Pfam" id="PF04851">
    <property type="entry name" value="ResIII"/>
    <property type="match status" value="1"/>
</dbReference>
<evidence type="ECO:0000256" key="5">
    <source>
        <dbReference type="SAM" id="MobiDB-lite"/>
    </source>
</evidence>
<evidence type="ECO:0000256" key="4">
    <source>
        <dbReference type="ARBA" id="ARBA00022840"/>
    </source>
</evidence>
<dbReference type="SMART" id="SM00490">
    <property type="entry name" value="HELICc"/>
    <property type="match status" value="1"/>
</dbReference>
<evidence type="ECO:0000256" key="1">
    <source>
        <dbReference type="ARBA" id="ARBA00022741"/>
    </source>
</evidence>
<comment type="caution">
    <text evidence="8">The sequence shown here is derived from an EMBL/GenBank/DDBJ whole genome shotgun (WGS) entry which is preliminary data.</text>
</comment>
<evidence type="ECO:0000259" key="6">
    <source>
        <dbReference type="PROSITE" id="PS51192"/>
    </source>
</evidence>
<evidence type="ECO:0000256" key="3">
    <source>
        <dbReference type="ARBA" id="ARBA00022806"/>
    </source>
</evidence>
<dbReference type="GO" id="GO:0016787">
    <property type="term" value="F:hydrolase activity"/>
    <property type="evidence" value="ECO:0007669"/>
    <property type="project" value="UniProtKB-KW"/>
</dbReference>